<dbReference type="STRING" id="858619.CVAR_0869"/>
<dbReference type="HOGENOM" id="CLU_1243610_0_0_11"/>
<accession>G0HC59</accession>
<sequence>MPPAPPVRMARRANRVHRARTAHPVRTCPPSLLPLPHVSISWSSQQANHKIPHRSPYLRGILHALNNPMGEAHCRKTPRRTPGAIRMLVYANPAALEAWTGEPAPDNAVQLIRRASTMVGVATRAARYEVTPAGLPSDEDQSDAMRDAVCAQVNAWHVAGVDPTGDALTAKVTASTIDGASVTLDAATEAADRQRIAVTLCSDAWDILTLAGLIGGNPWVMP</sequence>
<evidence type="ECO:0000313" key="2">
    <source>
        <dbReference type="EMBL" id="AEK36221.1"/>
    </source>
</evidence>
<dbReference type="eggNOG" id="ENOG5031VZ2">
    <property type="taxonomic scope" value="Bacteria"/>
</dbReference>
<name>G0HC59_CORVD</name>
<dbReference type="Proteomes" id="UP000006659">
    <property type="component" value="Chromosome"/>
</dbReference>
<dbReference type="KEGG" id="cva:CVAR_0869"/>
<gene>
    <name evidence="2" type="ordered locus">CVAR_0869</name>
</gene>
<dbReference type="EMBL" id="CP002917">
    <property type="protein sequence ID" value="AEK36221.1"/>
    <property type="molecule type" value="Genomic_DNA"/>
</dbReference>
<dbReference type="AlphaFoldDB" id="G0HC59"/>
<reference evidence="2 3" key="1">
    <citation type="journal article" date="2011" name="BMC Genomics">
        <title>Complete genome sequence of Corynebacterium variabile DSM 44702 isolated from the surface of smear-ripened cheeses and insights into cheese ripening and flavor generation.</title>
        <authorList>
            <person name="Schroeder J."/>
            <person name="Maus I."/>
            <person name="Trost E."/>
            <person name="Tauch A."/>
        </authorList>
    </citation>
    <scope>NUCLEOTIDE SEQUENCE [LARGE SCALE GENOMIC DNA]</scope>
    <source>
        <strain evidence="3">DSM 44702 / JCM 12073 / NCIMB 30131</strain>
    </source>
</reference>
<evidence type="ECO:0000313" key="3">
    <source>
        <dbReference type="Proteomes" id="UP000006659"/>
    </source>
</evidence>
<feature type="compositionally biased region" description="Basic residues" evidence="1">
    <location>
        <begin position="9"/>
        <end position="22"/>
    </location>
</feature>
<protein>
    <submittedName>
        <fullName evidence="2">Uncharacterized protein</fullName>
    </submittedName>
</protein>
<proteinExistence type="predicted"/>
<feature type="region of interest" description="Disordered" evidence="1">
    <location>
        <begin position="1"/>
        <end position="22"/>
    </location>
</feature>
<evidence type="ECO:0000256" key="1">
    <source>
        <dbReference type="SAM" id="MobiDB-lite"/>
    </source>
</evidence>
<organism evidence="2 3">
    <name type="scientific">Corynebacterium variabile (strain DSM 44702 / CIP 107183 / JCM 12073 / NCIMB 30131)</name>
    <name type="common">Corynebacterium mooreparkense</name>
    <dbReference type="NCBI Taxonomy" id="858619"/>
    <lineage>
        <taxon>Bacteria</taxon>
        <taxon>Bacillati</taxon>
        <taxon>Actinomycetota</taxon>
        <taxon>Actinomycetes</taxon>
        <taxon>Mycobacteriales</taxon>
        <taxon>Corynebacteriaceae</taxon>
        <taxon>Corynebacterium</taxon>
    </lineage>
</organism>